<sequence>MHSQEVHFRQTPKQFAANRDAARKKQQSKTPNTRLGTASKQN</sequence>
<reference evidence="2 4" key="1">
    <citation type="submission" date="2013-09" db="EMBL/GenBank/DDBJ databases">
        <title>Corchorus capsularis genome sequencing.</title>
        <authorList>
            <person name="Alam M."/>
            <person name="Haque M.S."/>
            <person name="Islam M.S."/>
            <person name="Emdad E.M."/>
            <person name="Islam M.M."/>
            <person name="Ahmed B."/>
            <person name="Halim A."/>
            <person name="Hossen Q.M.M."/>
            <person name="Hossain M.Z."/>
            <person name="Ahmed R."/>
            <person name="Khan M.M."/>
            <person name="Islam R."/>
            <person name="Rashid M.M."/>
            <person name="Khan S.A."/>
            <person name="Rahman M.S."/>
            <person name="Alam M."/>
        </authorList>
    </citation>
    <scope>NUCLEOTIDE SEQUENCE [LARGE SCALE GENOMIC DNA]</scope>
    <source>
        <strain evidence="4">cv. CVL-1</strain>
        <tissue evidence="2">Whole seedling</tissue>
    </source>
</reference>
<gene>
    <name evidence="3" type="ORF">CCACVL1_02757</name>
    <name evidence="2" type="ORF">CCACVL1_21078</name>
</gene>
<dbReference type="Gramene" id="OMP02568">
    <property type="protein sequence ID" value="OMP02568"/>
    <property type="gene ID" value="CCACVL1_02757"/>
</dbReference>
<dbReference type="EMBL" id="AWWV01006205">
    <property type="protein sequence ID" value="OMP02568.1"/>
    <property type="molecule type" value="Genomic_DNA"/>
</dbReference>
<evidence type="ECO:0000256" key="1">
    <source>
        <dbReference type="SAM" id="MobiDB-lite"/>
    </source>
</evidence>
<feature type="region of interest" description="Disordered" evidence="1">
    <location>
        <begin position="1"/>
        <end position="42"/>
    </location>
</feature>
<evidence type="ECO:0000313" key="4">
    <source>
        <dbReference type="Proteomes" id="UP000188268"/>
    </source>
</evidence>
<accession>A0A1R3H8B9</accession>
<name>A0A1R3H8B9_COCAP</name>
<proteinExistence type="predicted"/>
<organism evidence="2 4">
    <name type="scientific">Corchorus capsularis</name>
    <name type="common">Jute</name>
    <dbReference type="NCBI Taxonomy" id="210143"/>
    <lineage>
        <taxon>Eukaryota</taxon>
        <taxon>Viridiplantae</taxon>
        <taxon>Streptophyta</taxon>
        <taxon>Embryophyta</taxon>
        <taxon>Tracheophyta</taxon>
        <taxon>Spermatophyta</taxon>
        <taxon>Magnoliopsida</taxon>
        <taxon>eudicotyledons</taxon>
        <taxon>Gunneridae</taxon>
        <taxon>Pentapetalae</taxon>
        <taxon>rosids</taxon>
        <taxon>malvids</taxon>
        <taxon>Malvales</taxon>
        <taxon>Malvaceae</taxon>
        <taxon>Grewioideae</taxon>
        <taxon>Apeibeae</taxon>
        <taxon>Corchorus</taxon>
    </lineage>
</organism>
<evidence type="ECO:0000313" key="3">
    <source>
        <dbReference type="EMBL" id="OMP02568.1"/>
    </source>
</evidence>
<dbReference type="Gramene" id="OMO66584">
    <property type="protein sequence ID" value="OMO66584"/>
    <property type="gene ID" value="CCACVL1_21078"/>
</dbReference>
<dbReference type="EMBL" id="AWWV01012516">
    <property type="protein sequence ID" value="OMO66584.1"/>
    <property type="molecule type" value="Genomic_DNA"/>
</dbReference>
<feature type="compositionally biased region" description="Polar residues" evidence="1">
    <location>
        <begin position="28"/>
        <end position="42"/>
    </location>
</feature>
<evidence type="ECO:0000313" key="2">
    <source>
        <dbReference type="EMBL" id="OMO66584.1"/>
    </source>
</evidence>
<dbReference type="Proteomes" id="UP000188268">
    <property type="component" value="Unassembled WGS sequence"/>
</dbReference>
<comment type="caution">
    <text evidence="2">The sequence shown here is derived from an EMBL/GenBank/DDBJ whole genome shotgun (WGS) entry which is preliminary data.</text>
</comment>
<dbReference type="AlphaFoldDB" id="A0A1R3H8B9"/>
<keyword evidence="4" id="KW-1185">Reference proteome</keyword>
<protein>
    <submittedName>
        <fullName evidence="2">Uncharacterized protein</fullName>
    </submittedName>
</protein>